<dbReference type="InterPro" id="IPR013094">
    <property type="entry name" value="AB_hydrolase_3"/>
</dbReference>
<dbReference type="Proteomes" id="UP000019141">
    <property type="component" value="Unassembled WGS sequence"/>
</dbReference>
<dbReference type="PANTHER" id="PTHR48081:SF30">
    <property type="entry name" value="ACETYL-HYDROLASE LIPR-RELATED"/>
    <property type="match status" value="1"/>
</dbReference>
<gene>
    <name evidence="4" type="ORF">ETSY1_30680</name>
</gene>
<organism evidence="4 5">
    <name type="scientific">Entotheonella factor</name>
    <dbReference type="NCBI Taxonomy" id="1429438"/>
    <lineage>
        <taxon>Bacteria</taxon>
        <taxon>Pseudomonadati</taxon>
        <taxon>Nitrospinota/Tectimicrobiota group</taxon>
        <taxon>Candidatus Tectimicrobiota</taxon>
        <taxon>Candidatus Entotheonellia</taxon>
        <taxon>Candidatus Entotheonellales</taxon>
        <taxon>Candidatus Entotheonellaceae</taxon>
        <taxon>Candidatus Entotheonella</taxon>
    </lineage>
</organism>
<dbReference type="InterPro" id="IPR050300">
    <property type="entry name" value="GDXG_lipolytic_enzyme"/>
</dbReference>
<dbReference type="Gene3D" id="3.40.50.1820">
    <property type="entry name" value="alpha/beta hydrolase"/>
    <property type="match status" value="1"/>
</dbReference>
<dbReference type="EMBL" id="AZHW01000917">
    <property type="protein sequence ID" value="ETW95430.1"/>
    <property type="molecule type" value="Genomic_DNA"/>
</dbReference>
<feature type="domain" description="Alpha/beta hydrolase fold-3" evidence="3">
    <location>
        <begin position="90"/>
        <end position="293"/>
    </location>
</feature>
<dbReference type="SUPFAM" id="SSF53474">
    <property type="entry name" value="alpha/beta-Hydrolases"/>
    <property type="match status" value="1"/>
</dbReference>
<evidence type="ECO:0000256" key="2">
    <source>
        <dbReference type="ARBA" id="ARBA00022801"/>
    </source>
</evidence>
<keyword evidence="2" id="KW-0378">Hydrolase</keyword>
<dbReference type="Pfam" id="PF07859">
    <property type="entry name" value="Abhydrolase_3"/>
    <property type="match status" value="1"/>
</dbReference>
<accession>W4LCI7</accession>
<name>W4LCI7_ENTF1</name>
<sequence>MSYAHIPETISDEAKALLQLFGNPALREPFPAPDDQQAWDDRYEEIEKEHEEVNQAAEQQYRPVVESKRLGGVPVLDIQPKGWRNNGKILVYTHGGGYTVHSAKSTLLVTAPLAHDTGLRIISVDYTLAPRGKWQQVTHEVIRVMQALMAEGYALNQMAIFGEGSGGSLAAGAVLKMRDLQLGMPAAVVLWSPWADMTETGDTYVALKDADAILHYDRQVKPSAAAYADPSDLKHPYISPVYGDYAKGYPPTLIQGATKEICLSSFIRLYQALDTAGQIVKLDLYEGLTHVFQAEHNLPESILARRKVRDFLNQYLGQ</sequence>
<evidence type="ECO:0000313" key="4">
    <source>
        <dbReference type="EMBL" id="ETW95430.1"/>
    </source>
</evidence>
<comment type="similarity">
    <text evidence="1">Belongs to the 'GDXG' lipolytic enzyme family.</text>
</comment>
<dbReference type="PANTHER" id="PTHR48081">
    <property type="entry name" value="AB HYDROLASE SUPERFAMILY PROTEIN C4A8.06C"/>
    <property type="match status" value="1"/>
</dbReference>
<comment type="caution">
    <text evidence="4">The sequence shown here is derived from an EMBL/GenBank/DDBJ whole genome shotgun (WGS) entry which is preliminary data.</text>
</comment>
<keyword evidence="5" id="KW-1185">Reference proteome</keyword>
<dbReference type="GO" id="GO:0004806">
    <property type="term" value="F:triacylglycerol lipase activity"/>
    <property type="evidence" value="ECO:0007669"/>
    <property type="project" value="TreeGrafter"/>
</dbReference>
<dbReference type="InterPro" id="IPR029058">
    <property type="entry name" value="AB_hydrolase_fold"/>
</dbReference>
<evidence type="ECO:0000259" key="3">
    <source>
        <dbReference type="Pfam" id="PF07859"/>
    </source>
</evidence>
<dbReference type="AlphaFoldDB" id="W4LCI7"/>
<reference evidence="4 5" key="1">
    <citation type="journal article" date="2014" name="Nature">
        <title>An environmental bacterial taxon with a large and distinct metabolic repertoire.</title>
        <authorList>
            <person name="Wilson M.C."/>
            <person name="Mori T."/>
            <person name="Ruckert C."/>
            <person name="Uria A.R."/>
            <person name="Helf M.J."/>
            <person name="Takada K."/>
            <person name="Gernert C."/>
            <person name="Steffens U.A."/>
            <person name="Heycke N."/>
            <person name="Schmitt S."/>
            <person name="Rinke C."/>
            <person name="Helfrich E.J."/>
            <person name="Brachmann A.O."/>
            <person name="Gurgui C."/>
            <person name="Wakimoto T."/>
            <person name="Kracht M."/>
            <person name="Crusemann M."/>
            <person name="Hentschel U."/>
            <person name="Abe I."/>
            <person name="Matsunaga S."/>
            <person name="Kalinowski J."/>
            <person name="Takeyama H."/>
            <person name="Piel J."/>
        </authorList>
    </citation>
    <scope>NUCLEOTIDE SEQUENCE [LARGE SCALE GENOMIC DNA]</scope>
    <source>
        <strain evidence="5">TSY1</strain>
    </source>
</reference>
<evidence type="ECO:0000256" key="1">
    <source>
        <dbReference type="ARBA" id="ARBA00010515"/>
    </source>
</evidence>
<protein>
    <recommendedName>
        <fullName evidence="3">Alpha/beta hydrolase fold-3 domain-containing protein</fullName>
    </recommendedName>
</protein>
<dbReference type="HOGENOM" id="CLU_012494_13_1_7"/>
<proteinExistence type="inferred from homology"/>
<evidence type="ECO:0000313" key="5">
    <source>
        <dbReference type="Proteomes" id="UP000019141"/>
    </source>
</evidence>
<dbReference type="ESTHER" id="9delt-w4lci7">
    <property type="family name" value="GTSAGmotif"/>
</dbReference>